<dbReference type="OrthoDB" id="5278907at2759"/>
<dbReference type="Proteomes" id="UP000275078">
    <property type="component" value="Unassembled WGS sequence"/>
</dbReference>
<name>A0A3N4HYM9_ASCIM</name>
<sequence length="110" mass="13140">MSDPLPPGVDPRFRARTTWPPDFSVLTPNHQFSLERRYRRRTQLKWARPTLMKVVKTLQFATVVGGTWYCVFWADWGTRETPFEPIREWVREKRSVVFGDRSRIVKESKD</sequence>
<protein>
    <submittedName>
        <fullName evidence="1">Uncharacterized protein</fullName>
    </submittedName>
</protein>
<evidence type="ECO:0000313" key="1">
    <source>
        <dbReference type="EMBL" id="RPA78942.1"/>
    </source>
</evidence>
<dbReference type="EMBL" id="ML119705">
    <property type="protein sequence ID" value="RPA78942.1"/>
    <property type="molecule type" value="Genomic_DNA"/>
</dbReference>
<accession>A0A3N4HYM9</accession>
<evidence type="ECO:0000313" key="2">
    <source>
        <dbReference type="Proteomes" id="UP000275078"/>
    </source>
</evidence>
<dbReference type="AlphaFoldDB" id="A0A3N4HYM9"/>
<keyword evidence="2" id="KW-1185">Reference proteome</keyword>
<reference evidence="1 2" key="1">
    <citation type="journal article" date="2018" name="Nat. Ecol. Evol.">
        <title>Pezizomycetes genomes reveal the molecular basis of ectomycorrhizal truffle lifestyle.</title>
        <authorList>
            <person name="Murat C."/>
            <person name="Payen T."/>
            <person name="Noel B."/>
            <person name="Kuo A."/>
            <person name="Morin E."/>
            <person name="Chen J."/>
            <person name="Kohler A."/>
            <person name="Krizsan K."/>
            <person name="Balestrini R."/>
            <person name="Da Silva C."/>
            <person name="Montanini B."/>
            <person name="Hainaut M."/>
            <person name="Levati E."/>
            <person name="Barry K.W."/>
            <person name="Belfiori B."/>
            <person name="Cichocki N."/>
            <person name="Clum A."/>
            <person name="Dockter R.B."/>
            <person name="Fauchery L."/>
            <person name="Guy J."/>
            <person name="Iotti M."/>
            <person name="Le Tacon F."/>
            <person name="Lindquist E.A."/>
            <person name="Lipzen A."/>
            <person name="Malagnac F."/>
            <person name="Mello A."/>
            <person name="Molinier V."/>
            <person name="Miyauchi S."/>
            <person name="Poulain J."/>
            <person name="Riccioni C."/>
            <person name="Rubini A."/>
            <person name="Sitrit Y."/>
            <person name="Splivallo R."/>
            <person name="Traeger S."/>
            <person name="Wang M."/>
            <person name="Zifcakova L."/>
            <person name="Wipf D."/>
            <person name="Zambonelli A."/>
            <person name="Paolocci F."/>
            <person name="Nowrousian M."/>
            <person name="Ottonello S."/>
            <person name="Baldrian P."/>
            <person name="Spatafora J.W."/>
            <person name="Henrissat B."/>
            <person name="Nagy L.G."/>
            <person name="Aury J.M."/>
            <person name="Wincker P."/>
            <person name="Grigoriev I.V."/>
            <person name="Bonfante P."/>
            <person name="Martin F.M."/>
        </authorList>
    </citation>
    <scope>NUCLEOTIDE SEQUENCE [LARGE SCALE GENOMIC DNA]</scope>
    <source>
        <strain evidence="1 2">RN42</strain>
    </source>
</reference>
<proteinExistence type="predicted"/>
<dbReference type="STRING" id="1160509.A0A3N4HYM9"/>
<gene>
    <name evidence="1" type="ORF">BJ508DRAFT_416287</name>
</gene>
<organism evidence="1 2">
    <name type="scientific">Ascobolus immersus RN42</name>
    <dbReference type="NCBI Taxonomy" id="1160509"/>
    <lineage>
        <taxon>Eukaryota</taxon>
        <taxon>Fungi</taxon>
        <taxon>Dikarya</taxon>
        <taxon>Ascomycota</taxon>
        <taxon>Pezizomycotina</taxon>
        <taxon>Pezizomycetes</taxon>
        <taxon>Pezizales</taxon>
        <taxon>Ascobolaceae</taxon>
        <taxon>Ascobolus</taxon>
    </lineage>
</organism>